<keyword evidence="2" id="KW-1133">Transmembrane helix</keyword>
<evidence type="ECO:0000313" key="5">
    <source>
        <dbReference type="Proteomes" id="UP000245216"/>
    </source>
</evidence>
<dbReference type="InterPro" id="IPR021548">
    <property type="entry name" value="DUF2895"/>
</dbReference>
<accession>A0A2U2BQ05</accession>
<feature type="region of interest" description="Disordered" evidence="1">
    <location>
        <begin position="219"/>
        <end position="266"/>
    </location>
</feature>
<dbReference type="AlphaFoldDB" id="A0A2U2BQ05"/>
<dbReference type="EMBL" id="QEXO01000001">
    <property type="protein sequence ID" value="PWE16102.1"/>
    <property type="molecule type" value="Genomic_DNA"/>
</dbReference>
<keyword evidence="6" id="KW-1185">Reference proteome</keyword>
<gene>
    <name evidence="3" type="ORF">DF183_05095</name>
    <name evidence="4" type="ORF">M2J83_11080</name>
</gene>
<evidence type="ECO:0000256" key="1">
    <source>
        <dbReference type="SAM" id="MobiDB-lite"/>
    </source>
</evidence>
<dbReference type="STRING" id="511.UZ73_18915"/>
<organism evidence="3 5">
    <name type="scientific">Alcaligenes faecalis</name>
    <dbReference type="NCBI Taxonomy" id="511"/>
    <lineage>
        <taxon>Bacteria</taxon>
        <taxon>Pseudomonadati</taxon>
        <taxon>Pseudomonadota</taxon>
        <taxon>Betaproteobacteria</taxon>
        <taxon>Burkholderiales</taxon>
        <taxon>Alcaligenaceae</taxon>
        <taxon>Alcaligenes</taxon>
    </lineage>
</organism>
<keyword evidence="2" id="KW-0812">Transmembrane</keyword>
<proteinExistence type="predicted"/>
<evidence type="ECO:0000313" key="3">
    <source>
        <dbReference type="EMBL" id="PWE16102.1"/>
    </source>
</evidence>
<reference evidence="3 5" key="2">
    <citation type="submission" date="2018-05" db="EMBL/GenBank/DDBJ databases">
        <authorList>
            <person name="Lanie J.A."/>
            <person name="Ng W.-L."/>
            <person name="Kazmierczak K.M."/>
            <person name="Andrzejewski T.M."/>
            <person name="Davidsen T.M."/>
            <person name="Wayne K.J."/>
            <person name="Tettelin H."/>
            <person name="Glass J.I."/>
            <person name="Rusch D."/>
            <person name="Podicherti R."/>
            <person name="Tsui H.-C.T."/>
            <person name="Winkler M.E."/>
        </authorList>
    </citation>
    <scope>NUCLEOTIDE SEQUENCE [LARGE SCALE GENOMIC DNA]</scope>
    <source>
        <strain evidence="3 5">YBY</strain>
    </source>
</reference>
<dbReference type="RefSeq" id="WP_080584946.1">
    <property type="nucleotide sequence ID" value="NZ_CP013119.1"/>
</dbReference>
<evidence type="ECO:0000313" key="4">
    <source>
        <dbReference type="EMBL" id="WBM36371.1"/>
    </source>
</evidence>
<dbReference type="NCBIfam" id="TIGR03746">
    <property type="entry name" value="conj_TIGR03746"/>
    <property type="match status" value="1"/>
</dbReference>
<dbReference type="Proteomes" id="UP000245216">
    <property type="component" value="Unassembled WGS sequence"/>
</dbReference>
<feature type="transmembrane region" description="Helical" evidence="2">
    <location>
        <begin position="20"/>
        <end position="38"/>
    </location>
</feature>
<evidence type="ECO:0000313" key="6">
    <source>
        <dbReference type="Proteomes" id="UP001211866"/>
    </source>
</evidence>
<sequence length="266" mass="29922">MSSKYLNALATVQATNKRLGALVLVVAALGAVGMYFAARTPHRIDVNLHPNIQGGDVVTVTDGQSPVPDVNVYGFAYYIWQQVNRWQADGYKDYGKQIYYYQAYITPSCRAQLENDMNTRDRAGELRSRTRIMTEIPGFGFSPRRVISQGTNTWTVLLDMQLQETFRGQQIKDIYIRYPMRVVRYDVDPEKNPWKLAIDCYGNNRPARLNPDEVAAVQKNNQSPELPTESEIVPATLPGTITDPATNVTDPAPTPIQVRPVQPQSE</sequence>
<protein>
    <submittedName>
        <fullName evidence="3">TIGR03746 family integrating conjugative element protein</fullName>
    </submittedName>
</protein>
<dbReference type="Proteomes" id="UP001211866">
    <property type="component" value="Chromosome"/>
</dbReference>
<name>A0A2U2BQ05_ALCFA</name>
<keyword evidence="2" id="KW-0472">Membrane</keyword>
<dbReference type="GeneID" id="94039776"/>
<dbReference type="EMBL" id="CP096916">
    <property type="protein sequence ID" value="WBM36371.1"/>
    <property type="molecule type" value="Genomic_DNA"/>
</dbReference>
<reference evidence="3 5" key="1">
    <citation type="submission" date="2018-05" db="EMBL/GenBank/DDBJ databases">
        <title>Genome Sequence of an Efficient Indole-Degrading Bacterium, Alcaligenes sp.YBY.</title>
        <authorList>
            <person name="Yang B."/>
        </authorList>
    </citation>
    <scope>NUCLEOTIDE SEQUENCE [LARGE SCALE GENOMIC DNA]</scope>
    <source>
        <strain evidence="3 5">YBY</strain>
    </source>
</reference>
<dbReference type="Pfam" id="PF11444">
    <property type="entry name" value="DUF2895"/>
    <property type="match status" value="1"/>
</dbReference>
<evidence type="ECO:0000256" key="2">
    <source>
        <dbReference type="SAM" id="Phobius"/>
    </source>
</evidence>
<reference evidence="4 6" key="3">
    <citation type="submission" date="2022-05" db="EMBL/GenBank/DDBJ databases">
        <title>Complete sequence of strain NY11312.</title>
        <authorList>
            <person name="Zhou D."/>
        </authorList>
    </citation>
    <scope>NUCLEOTIDE SEQUENCE [LARGE SCALE GENOMIC DNA]</scope>
    <source>
        <strain evidence="4 6">NY11312</strain>
    </source>
</reference>